<evidence type="ECO:0000313" key="2">
    <source>
        <dbReference type="Proteomes" id="UP000199673"/>
    </source>
</evidence>
<dbReference type="EMBL" id="FPBF01000003">
    <property type="protein sequence ID" value="SFT84934.1"/>
    <property type="molecule type" value="Genomic_DNA"/>
</dbReference>
<protein>
    <submittedName>
        <fullName evidence="1">Uncharacterized protein</fullName>
    </submittedName>
</protein>
<dbReference type="AlphaFoldDB" id="A0A1I7BCR7"/>
<accession>A0A1I7BCR7</accession>
<name>A0A1I7BCR7_9BACT</name>
<organism evidence="1 2">
    <name type="scientific">Algoriphagus locisalis</name>
    <dbReference type="NCBI Taxonomy" id="305507"/>
    <lineage>
        <taxon>Bacteria</taxon>
        <taxon>Pseudomonadati</taxon>
        <taxon>Bacteroidota</taxon>
        <taxon>Cytophagia</taxon>
        <taxon>Cytophagales</taxon>
        <taxon>Cyclobacteriaceae</taxon>
        <taxon>Algoriphagus</taxon>
    </lineage>
</organism>
<dbReference type="Proteomes" id="UP000199673">
    <property type="component" value="Unassembled WGS sequence"/>
</dbReference>
<keyword evidence="2" id="KW-1185">Reference proteome</keyword>
<reference evidence="2" key="1">
    <citation type="submission" date="2016-10" db="EMBL/GenBank/DDBJ databases">
        <authorList>
            <person name="Varghese N."/>
            <person name="Submissions S."/>
        </authorList>
    </citation>
    <scope>NUCLEOTIDE SEQUENCE [LARGE SCALE GENOMIC DNA]</scope>
    <source>
        <strain evidence="2">DSM 23445</strain>
    </source>
</reference>
<gene>
    <name evidence="1" type="ORF">SAMN04489724_2298</name>
</gene>
<proteinExistence type="predicted"/>
<sequence length="37" mass="4282">MFWIDQLRVSSDEMDVIVRKITAESQQIKMDGLPDVS</sequence>
<evidence type="ECO:0000313" key="1">
    <source>
        <dbReference type="EMBL" id="SFT84934.1"/>
    </source>
</evidence>